<sequence length="516" mass="54870">MIRSQLCLLATVGCSIAADLSTLPSLLKTISDDVFPGLKSMSQEIHAHPETSTQEFHAHDLVVDYYTTTNPGLWDVTPHAYGLPTAFQLDFVYKPASFTGSEDEVPVIGFMAEYDALLGIGHACGHNHIVLNGLASASMARQALIDLDIPGRIRVLGTPDEENTGGKGRLRDVGAFDGVDVWMMAHPTSADAVQPMQGRVDAQANFVGDTHADAVRTAYEALVLVTDLASSLPGTASTATPVEDVGMFAINVVAQEILLGIAGLSLQEVNSTVQGLLDDTYVDVNYTIAETNDVENGVALTIEGPGGHASEGNKSPLRLSIETFRTLTSSGTEDVSLFLPGNTTVTELDITVSVRTRYTIDLDAVLETVTSAISSKASSLSTDRPYPALEVMTPLSDRFLALMHDADHGGQADWNYSAIAPAATDAGFVQDARVDGETRELLSVGKVVFHPNFGICEGGVPGAPCGFNHEPVFARTAATEYSYGRTEIVARALAQVAVEVLQDAGFMREVTKLVRV</sequence>
<proteinExistence type="predicted"/>
<gene>
    <name evidence="1" type="ORF">F4820DRAFT_462628</name>
</gene>
<organism evidence="1 2">
    <name type="scientific">Hypoxylon rubiginosum</name>
    <dbReference type="NCBI Taxonomy" id="110542"/>
    <lineage>
        <taxon>Eukaryota</taxon>
        <taxon>Fungi</taxon>
        <taxon>Dikarya</taxon>
        <taxon>Ascomycota</taxon>
        <taxon>Pezizomycotina</taxon>
        <taxon>Sordariomycetes</taxon>
        <taxon>Xylariomycetidae</taxon>
        <taxon>Xylariales</taxon>
        <taxon>Hypoxylaceae</taxon>
        <taxon>Hypoxylon</taxon>
    </lineage>
</organism>
<protein>
    <submittedName>
        <fullName evidence="1">Uncharacterized protein</fullName>
    </submittedName>
</protein>
<dbReference type="Proteomes" id="UP001497700">
    <property type="component" value="Unassembled WGS sequence"/>
</dbReference>
<evidence type="ECO:0000313" key="2">
    <source>
        <dbReference type="Proteomes" id="UP001497700"/>
    </source>
</evidence>
<accession>A0ACB9YIM5</accession>
<comment type="caution">
    <text evidence="1">The sequence shown here is derived from an EMBL/GenBank/DDBJ whole genome shotgun (WGS) entry which is preliminary data.</text>
</comment>
<keyword evidence="2" id="KW-1185">Reference proteome</keyword>
<name>A0ACB9YIM5_9PEZI</name>
<dbReference type="EMBL" id="MU393646">
    <property type="protein sequence ID" value="KAI4859252.1"/>
    <property type="molecule type" value="Genomic_DNA"/>
</dbReference>
<evidence type="ECO:0000313" key="1">
    <source>
        <dbReference type="EMBL" id="KAI4859252.1"/>
    </source>
</evidence>
<reference evidence="1 2" key="1">
    <citation type="journal article" date="2022" name="New Phytol.">
        <title>Ecological generalism drives hyperdiversity of secondary metabolite gene clusters in xylarialean endophytes.</title>
        <authorList>
            <person name="Franco M.E.E."/>
            <person name="Wisecaver J.H."/>
            <person name="Arnold A.E."/>
            <person name="Ju Y.M."/>
            <person name="Slot J.C."/>
            <person name="Ahrendt S."/>
            <person name="Moore L.P."/>
            <person name="Eastman K.E."/>
            <person name="Scott K."/>
            <person name="Konkel Z."/>
            <person name="Mondo S.J."/>
            <person name="Kuo A."/>
            <person name="Hayes R.D."/>
            <person name="Haridas S."/>
            <person name="Andreopoulos B."/>
            <person name="Riley R."/>
            <person name="LaButti K."/>
            <person name="Pangilinan J."/>
            <person name="Lipzen A."/>
            <person name="Amirebrahimi M."/>
            <person name="Yan J."/>
            <person name="Adam C."/>
            <person name="Keymanesh K."/>
            <person name="Ng V."/>
            <person name="Louie K."/>
            <person name="Northen T."/>
            <person name="Drula E."/>
            <person name="Henrissat B."/>
            <person name="Hsieh H.M."/>
            <person name="Youens-Clark K."/>
            <person name="Lutzoni F."/>
            <person name="Miadlikowska J."/>
            <person name="Eastwood D.C."/>
            <person name="Hamelin R.C."/>
            <person name="Grigoriev I.V."/>
            <person name="U'Ren J.M."/>
        </authorList>
    </citation>
    <scope>NUCLEOTIDE SEQUENCE [LARGE SCALE GENOMIC DNA]</scope>
    <source>
        <strain evidence="1 2">CBS 119005</strain>
    </source>
</reference>